<dbReference type="GO" id="GO:0033962">
    <property type="term" value="P:P-body assembly"/>
    <property type="evidence" value="ECO:0007669"/>
    <property type="project" value="TreeGrafter"/>
</dbReference>
<keyword evidence="4" id="KW-0963">Cytoplasm</keyword>
<proteinExistence type="inferred from homology"/>
<dbReference type="InterPro" id="IPR039900">
    <property type="entry name" value="Pat1-like"/>
</dbReference>
<organism evidence="9 10">
    <name type="scientific">Eublepharis macularius</name>
    <name type="common">Leopard gecko</name>
    <name type="synonym">Cyrtodactylus macularius</name>
    <dbReference type="NCBI Taxonomy" id="481883"/>
    <lineage>
        <taxon>Eukaryota</taxon>
        <taxon>Metazoa</taxon>
        <taxon>Chordata</taxon>
        <taxon>Craniata</taxon>
        <taxon>Vertebrata</taxon>
        <taxon>Euteleostomi</taxon>
        <taxon>Lepidosauria</taxon>
        <taxon>Squamata</taxon>
        <taxon>Bifurcata</taxon>
        <taxon>Gekkota</taxon>
        <taxon>Eublepharidae</taxon>
        <taxon>Eublepharinae</taxon>
        <taxon>Eublepharis</taxon>
    </lineage>
</organism>
<dbReference type="GO" id="GO:0000932">
    <property type="term" value="C:P-body"/>
    <property type="evidence" value="ECO:0007669"/>
    <property type="project" value="TreeGrafter"/>
</dbReference>
<evidence type="ECO:0000256" key="7">
    <source>
        <dbReference type="SAM" id="MobiDB-lite"/>
    </source>
</evidence>
<evidence type="ECO:0000313" key="10">
    <source>
        <dbReference type="RefSeq" id="XP_054858799.1"/>
    </source>
</evidence>
<feature type="domain" description="mRNA decay factor PAT1" evidence="8">
    <location>
        <begin position="434"/>
        <end position="547"/>
    </location>
</feature>
<protein>
    <submittedName>
        <fullName evidence="10">Protein PAT1 homolog 2</fullName>
    </submittedName>
</protein>
<dbReference type="InterPro" id="IPR019167">
    <property type="entry name" value="PAT1_dom"/>
</dbReference>
<accession>A0AA97LKI4</accession>
<keyword evidence="9" id="KW-1185">Reference proteome</keyword>
<name>A0AA97LKI4_EUBMA</name>
<evidence type="ECO:0000256" key="2">
    <source>
        <dbReference type="ARBA" id="ARBA00004496"/>
    </source>
</evidence>
<evidence type="ECO:0000256" key="4">
    <source>
        <dbReference type="ARBA" id="ARBA00022490"/>
    </source>
</evidence>
<dbReference type="RefSeq" id="XP_054858799.1">
    <property type="nucleotide sequence ID" value="XM_055002824.1"/>
</dbReference>
<keyword evidence="6" id="KW-0539">Nucleus</keyword>
<feature type="region of interest" description="Disordered" evidence="7">
    <location>
        <begin position="109"/>
        <end position="141"/>
    </location>
</feature>
<dbReference type="GO" id="GO:0003723">
    <property type="term" value="F:RNA binding"/>
    <property type="evidence" value="ECO:0007669"/>
    <property type="project" value="UniProtKB-KW"/>
</dbReference>
<reference evidence="10" key="1">
    <citation type="submission" date="2025-08" db="UniProtKB">
        <authorList>
            <consortium name="RefSeq"/>
        </authorList>
    </citation>
    <scope>IDENTIFICATION</scope>
    <source>
        <tissue evidence="10">Blood</tissue>
    </source>
</reference>
<gene>
    <name evidence="10" type="primary">PATL2</name>
</gene>
<comment type="similarity">
    <text evidence="3">Belongs to the PAT1 family.</text>
</comment>
<dbReference type="PANTHER" id="PTHR21551:SF3">
    <property type="entry name" value="PROTEIN PAT1 HOMOLOG 2"/>
    <property type="match status" value="1"/>
</dbReference>
<dbReference type="CTD" id="197135"/>
<evidence type="ECO:0000313" key="9">
    <source>
        <dbReference type="Proteomes" id="UP001190640"/>
    </source>
</evidence>
<dbReference type="GeneID" id="129345608"/>
<dbReference type="KEGG" id="emc:129345608"/>
<evidence type="ECO:0000259" key="8">
    <source>
        <dbReference type="Pfam" id="PF09770"/>
    </source>
</evidence>
<feature type="region of interest" description="Disordered" evidence="7">
    <location>
        <begin position="309"/>
        <end position="328"/>
    </location>
</feature>
<sequence length="687" mass="78471">MAEGGGASRPVILEDYFMTEEFLLDKTSEEDEIDLYNNLTFTSTAYLEESETKTLAADPVEAPVNGLEEVVSVGEEAGHSETAEEQLMLEDVLEDESHHTEPQLAYEATEEMGEEEMDVVEQEEEDRTSKEAEEQNDLGDPAVMKAVRGQFASEAKWAPRPRLFHRASLSRLSDCRTPSFAPWESVWGVAGKENHTEAASKSDLWNSALRRASSRSAVEQSPMMSDSMRSPYPFTLPRRTRRVFSLNRTSGYASPSFRPLFPNVTSPTWPMTRSLEPLFFSPSASSQHKFSLPTAMTQLHPLHQRILTQRQQRGGEKKRIPYVEPQPTGTDPYEALMTSLEKDWVIKVQMMQLQSENPQRDDYYYQEYYRKLERKQAQKGGRKHEVPKLITPYIQKVETYESVVRIPGSLGQVAVSTCYSPRRAIDAVHHIPLEQAVGNQRLQVLYQIEKMYLQLLDIEDIQQKLVLAPEEQHSHFCEKLAHEVGHIYQTLRIEGCNNDCNNKEEAKDEFLQILLVGKGKRLVARLLPHLSQEQAKQVLLTITRHLPFLIQKDLLDETLPVLYSPLGDVVEQLTFSEMVNILQELTRLQPDSVKYSLMTIFGNKFAVSLLYLLLSHGESCLSSSMPLELNSGDFEKWVDMVLLVAKELSQVSKDSRVEPLYLPSNLLFLFCRYVDKETVNRLDVKME</sequence>
<dbReference type="GO" id="GO:0000290">
    <property type="term" value="P:deadenylation-dependent decapping of nuclear-transcribed mRNA"/>
    <property type="evidence" value="ECO:0007669"/>
    <property type="project" value="InterPro"/>
</dbReference>
<dbReference type="PANTHER" id="PTHR21551">
    <property type="entry name" value="TOPOISOMERASE II-ASSOCIATED PROTEIN PAT1"/>
    <property type="match status" value="1"/>
</dbReference>
<dbReference type="Proteomes" id="UP001190640">
    <property type="component" value="Chromosome 18"/>
</dbReference>
<feature type="compositionally biased region" description="Acidic residues" evidence="7">
    <location>
        <begin position="109"/>
        <end position="126"/>
    </location>
</feature>
<dbReference type="GO" id="GO:0005634">
    <property type="term" value="C:nucleus"/>
    <property type="evidence" value="ECO:0007669"/>
    <property type="project" value="UniProtKB-SubCell"/>
</dbReference>
<evidence type="ECO:0000256" key="6">
    <source>
        <dbReference type="ARBA" id="ARBA00023242"/>
    </source>
</evidence>
<comment type="subcellular location">
    <subcellularLocation>
        <location evidence="2">Cytoplasm</location>
    </subcellularLocation>
    <subcellularLocation>
        <location evidence="1">Nucleus</location>
    </subcellularLocation>
</comment>
<dbReference type="Pfam" id="PF09770">
    <property type="entry name" value="PAT1"/>
    <property type="match status" value="1"/>
</dbReference>
<evidence type="ECO:0000256" key="5">
    <source>
        <dbReference type="ARBA" id="ARBA00022884"/>
    </source>
</evidence>
<keyword evidence="5" id="KW-0694">RNA-binding</keyword>
<evidence type="ECO:0000256" key="3">
    <source>
        <dbReference type="ARBA" id="ARBA00009138"/>
    </source>
</evidence>
<evidence type="ECO:0000256" key="1">
    <source>
        <dbReference type="ARBA" id="ARBA00004123"/>
    </source>
</evidence>
<dbReference type="AlphaFoldDB" id="A0AA97LKI4"/>